<evidence type="ECO:0000313" key="1">
    <source>
        <dbReference type="EMBL" id="KIL56299.1"/>
    </source>
</evidence>
<dbReference type="EMBL" id="KN818432">
    <property type="protein sequence ID" value="KIL56299.1"/>
    <property type="molecule type" value="Genomic_DNA"/>
</dbReference>
<name>A0A0C2SQL7_AMAMK</name>
<keyword evidence="2" id="KW-1185">Reference proteome</keyword>
<organism evidence="1 2">
    <name type="scientific">Amanita muscaria (strain Koide BX008)</name>
    <dbReference type="NCBI Taxonomy" id="946122"/>
    <lineage>
        <taxon>Eukaryota</taxon>
        <taxon>Fungi</taxon>
        <taxon>Dikarya</taxon>
        <taxon>Basidiomycota</taxon>
        <taxon>Agaricomycotina</taxon>
        <taxon>Agaricomycetes</taxon>
        <taxon>Agaricomycetidae</taxon>
        <taxon>Agaricales</taxon>
        <taxon>Pluteineae</taxon>
        <taxon>Amanitaceae</taxon>
        <taxon>Amanita</taxon>
    </lineage>
</organism>
<reference evidence="1 2" key="1">
    <citation type="submission" date="2014-04" db="EMBL/GenBank/DDBJ databases">
        <title>Evolutionary Origins and Diversification of the Mycorrhizal Mutualists.</title>
        <authorList>
            <consortium name="DOE Joint Genome Institute"/>
            <consortium name="Mycorrhizal Genomics Consortium"/>
            <person name="Kohler A."/>
            <person name="Kuo A."/>
            <person name="Nagy L.G."/>
            <person name="Floudas D."/>
            <person name="Copeland A."/>
            <person name="Barry K.W."/>
            <person name="Cichocki N."/>
            <person name="Veneault-Fourrey C."/>
            <person name="LaButti K."/>
            <person name="Lindquist E.A."/>
            <person name="Lipzen A."/>
            <person name="Lundell T."/>
            <person name="Morin E."/>
            <person name="Murat C."/>
            <person name="Riley R."/>
            <person name="Ohm R."/>
            <person name="Sun H."/>
            <person name="Tunlid A."/>
            <person name="Henrissat B."/>
            <person name="Grigoriev I.V."/>
            <person name="Hibbett D.S."/>
            <person name="Martin F."/>
        </authorList>
    </citation>
    <scope>NUCLEOTIDE SEQUENCE [LARGE SCALE GENOMIC DNA]</scope>
    <source>
        <strain evidence="1 2">Koide BX008</strain>
    </source>
</reference>
<protein>
    <submittedName>
        <fullName evidence="1">Uncharacterized protein</fullName>
    </submittedName>
</protein>
<gene>
    <name evidence="1" type="ORF">M378DRAFT_89569</name>
</gene>
<dbReference type="HOGENOM" id="CLU_176404_0_0_1"/>
<dbReference type="Proteomes" id="UP000054549">
    <property type="component" value="Unassembled WGS sequence"/>
</dbReference>
<dbReference type="OrthoDB" id="294251at2759"/>
<feature type="non-terminal residue" evidence="1">
    <location>
        <position position="1"/>
    </location>
</feature>
<sequence>LLRCESIPALYVALENLPTRVWEADRILQLEAEFRNILLHTDLVNRRNLHVEHLKQLTSIS</sequence>
<proteinExistence type="predicted"/>
<accession>A0A0C2SQL7</accession>
<dbReference type="AlphaFoldDB" id="A0A0C2SQL7"/>
<dbReference type="InParanoid" id="A0A0C2SQL7"/>
<evidence type="ECO:0000313" key="2">
    <source>
        <dbReference type="Proteomes" id="UP000054549"/>
    </source>
</evidence>
<dbReference type="STRING" id="946122.A0A0C2SQL7"/>